<dbReference type="GO" id="GO:0005768">
    <property type="term" value="C:endosome"/>
    <property type="evidence" value="ECO:0007669"/>
    <property type="project" value="TreeGrafter"/>
</dbReference>
<name>A0A9W6T802_CANBO</name>
<dbReference type="AlphaFoldDB" id="A0A9W6T802"/>
<dbReference type="PANTHER" id="PTHR28218:SF1">
    <property type="entry name" value="VPS4-ASSOCIATED PROTEIN 1"/>
    <property type="match status" value="1"/>
</dbReference>
<dbReference type="InterPro" id="IPR013640">
    <property type="entry name" value="Vfa1"/>
</dbReference>
<accession>A0A9W6T802</accession>
<comment type="caution">
    <text evidence="2">The sequence shown here is derived from an EMBL/GenBank/DDBJ whole genome shotgun (WGS) entry which is preliminary data.</text>
</comment>
<proteinExistence type="predicted"/>
<feature type="compositionally biased region" description="Basic and acidic residues" evidence="1">
    <location>
        <begin position="143"/>
        <end position="171"/>
    </location>
</feature>
<dbReference type="Proteomes" id="UP001165120">
    <property type="component" value="Unassembled WGS sequence"/>
</dbReference>
<evidence type="ECO:0000256" key="1">
    <source>
        <dbReference type="SAM" id="MobiDB-lite"/>
    </source>
</evidence>
<sequence>MSEKAPNTTPSVPPFPNVYKGRTVSESDAKSCSICYKPTTKCLVSCKYLNENAGKNIIDFFYICEIHLKDRKFCSIIYIDENDSSSSSNSLTTTGVSKEKNIKKLEIDEAEIMNKIKHLENILNYKENNQFNKIKNYLWKSSNSDKKDKNSDDDKDKDKKSEPEVERNDTDLSIEELKANIKNLNLEFTSKQKLLNEFKTKYGKYKLDSLIYRNRLNTYFKKLIEIENYKKLQDPSFFPSVSHLTKPN</sequence>
<dbReference type="Pfam" id="PF08432">
    <property type="entry name" value="Vfa1"/>
    <property type="match status" value="1"/>
</dbReference>
<evidence type="ECO:0000313" key="3">
    <source>
        <dbReference type="Proteomes" id="UP001165120"/>
    </source>
</evidence>
<dbReference type="PANTHER" id="PTHR28218">
    <property type="entry name" value="VPS4-ASSOCIATED PROTEIN 1"/>
    <property type="match status" value="1"/>
</dbReference>
<reference evidence="2" key="1">
    <citation type="submission" date="2023-04" db="EMBL/GenBank/DDBJ databases">
        <title>Candida boidinii NBRC 10035.</title>
        <authorList>
            <person name="Ichikawa N."/>
            <person name="Sato H."/>
            <person name="Tonouchi N."/>
        </authorList>
    </citation>
    <scope>NUCLEOTIDE SEQUENCE</scope>
    <source>
        <strain evidence="2">NBRC 10035</strain>
    </source>
</reference>
<feature type="region of interest" description="Disordered" evidence="1">
    <location>
        <begin position="142"/>
        <end position="171"/>
    </location>
</feature>
<dbReference type="GO" id="GO:0007034">
    <property type="term" value="P:vacuolar transport"/>
    <property type="evidence" value="ECO:0007669"/>
    <property type="project" value="TreeGrafter"/>
</dbReference>
<keyword evidence="3" id="KW-1185">Reference proteome</keyword>
<dbReference type="EMBL" id="BSXN01004372">
    <property type="protein sequence ID" value="GME81133.1"/>
    <property type="molecule type" value="Genomic_DNA"/>
</dbReference>
<evidence type="ECO:0000313" key="2">
    <source>
        <dbReference type="EMBL" id="GME81133.1"/>
    </source>
</evidence>
<protein>
    <submittedName>
        <fullName evidence="2">Unnamed protein product</fullName>
    </submittedName>
</protein>
<organism evidence="2 3">
    <name type="scientific">Candida boidinii</name>
    <name type="common">Yeast</name>
    <dbReference type="NCBI Taxonomy" id="5477"/>
    <lineage>
        <taxon>Eukaryota</taxon>
        <taxon>Fungi</taxon>
        <taxon>Dikarya</taxon>
        <taxon>Ascomycota</taxon>
        <taxon>Saccharomycotina</taxon>
        <taxon>Pichiomycetes</taxon>
        <taxon>Pichiales</taxon>
        <taxon>Pichiaceae</taxon>
        <taxon>Ogataea</taxon>
        <taxon>Ogataea/Candida clade</taxon>
    </lineage>
</organism>
<gene>
    <name evidence="2" type="ORF">Cboi02_000653100</name>
</gene>